<evidence type="ECO:0000256" key="5">
    <source>
        <dbReference type="ARBA" id="ARBA00022989"/>
    </source>
</evidence>
<feature type="transmembrane region" description="Helical" evidence="7">
    <location>
        <begin position="87"/>
        <end position="104"/>
    </location>
</feature>
<comment type="subcellular location">
    <subcellularLocation>
        <location evidence="1">Membrane</location>
        <topology evidence="1">Multi-pass membrane protein</topology>
    </subcellularLocation>
</comment>
<dbReference type="Proteomes" id="UP001597387">
    <property type="component" value="Unassembled WGS sequence"/>
</dbReference>
<feature type="domain" description="Wax synthase" evidence="8">
    <location>
        <begin position="188"/>
        <end position="249"/>
    </location>
</feature>
<feature type="transmembrane region" description="Helical" evidence="7">
    <location>
        <begin position="255"/>
        <end position="275"/>
    </location>
</feature>
<dbReference type="PANTHER" id="PTHR31595:SF57">
    <property type="entry name" value="OS04G0481900 PROTEIN"/>
    <property type="match status" value="1"/>
</dbReference>
<keyword evidence="6 7" id="KW-0472">Membrane</keyword>
<evidence type="ECO:0000259" key="8">
    <source>
        <dbReference type="Pfam" id="PF13813"/>
    </source>
</evidence>
<dbReference type="InterPro" id="IPR044851">
    <property type="entry name" value="Wax_synthase"/>
</dbReference>
<protein>
    <submittedName>
        <fullName evidence="9">MBOAT family protein</fullName>
    </submittedName>
</protein>
<name>A0ABW4ZJF5_9SPHI</name>
<organism evidence="9 10">
    <name type="scientific">Paradesertivirga mongoliensis</name>
    <dbReference type="NCBI Taxonomy" id="2100740"/>
    <lineage>
        <taxon>Bacteria</taxon>
        <taxon>Pseudomonadati</taxon>
        <taxon>Bacteroidota</taxon>
        <taxon>Sphingobacteriia</taxon>
        <taxon>Sphingobacteriales</taxon>
        <taxon>Sphingobacteriaceae</taxon>
        <taxon>Paradesertivirga</taxon>
    </lineage>
</organism>
<reference evidence="10" key="1">
    <citation type="journal article" date="2019" name="Int. J. Syst. Evol. Microbiol.">
        <title>The Global Catalogue of Microorganisms (GCM) 10K type strain sequencing project: providing services to taxonomists for standard genome sequencing and annotation.</title>
        <authorList>
            <consortium name="The Broad Institute Genomics Platform"/>
            <consortium name="The Broad Institute Genome Sequencing Center for Infectious Disease"/>
            <person name="Wu L."/>
            <person name="Ma J."/>
        </authorList>
    </citation>
    <scope>NUCLEOTIDE SEQUENCE [LARGE SCALE GENOMIC DNA]</scope>
    <source>
        <strain evidence="10">KCTC 42217</strain>
    </source>
</reference>
<evidence type="ECO:0000256" key="2">
    <source>
        <dbReference type="ARBA" id="ARBA00005179"/>
    </source>
</evidence>
<comment type="pathway">
    <text evidence="2">Secondary metabolite biosynthesis.</text>
</comment>
<evidence type="ECO:0000256" key="1">
    <source>
        <dbReference type="ARBA" id="ARBA00004141"/>
    </source>
</evidence>
<accession>A0ABW4ZJF5</accession>
<dbReference type="PANTHER" id="PTHR31595">
    <property type="entry name" value="LONG-CHAIN-ALCOHOL O-FATTY-ACYLTRANSFERASE 3-RELATED"/>
    <property type="match status" value="1"/>
</dbReference>
<evidence type="ECO:0000256" key="7">
    <source>
        <dbReference type="SAM" id="Phobius"/>
    </source>
</evidence>
<dbReference type="Pfam" id="PF13813">
    <property type="entry name" value="MBOAT_2"/>
    <property type="match status" value="1"/>
</dbReference>
<gene>
    <name evidence="9" type="ORF">ACFSJU_06120</name>
</gene>
<evidence type="ECO:0000256" key="6">
    <source>
        <dbReference type="ARBA" id="ARBA00023136"/>
    </source>
</evidence>
<proteinExistence type="predicted"/>
<keyword evidence="4 7" id="KW-0812">Transmembrane</keyword>
<feature type="transmembrane region" description="Helical" evidence="7">
    <location>
        <begin position="116"/>
        <end position="137"/>
    </location>
</feature>
<dbReference type="RefSeq" id="WP_255898214.1">
    <property type="nucleotide sequence ID" value="NZ_JAFMZO010000001.1"/>
</dbReference>
<sequence>MEPILLHLAYFMLLNLSIILIGYWLVRNTLIWHSWSLLVLGILIIHLIFLNDHPIMRMLALIATTFTAMKIIAAAESYKGKPLSLSLLQWGVFAIGWAGMRAQVFETLGNKPLPDAWPKITFGFSRILAGFLLIFLAHHMLTLPIDADVLYVIITAILLVAFSLILHFGLLSISAGMWRLSGVSTYYLFKSPAKAKSLNEFWSKRWNLAFSEMTSVAIFRPLKGKTGGAVALMLAFVFSGLLHELALSVPVDNGYGLPLLYFIIQGIIVLLEKLLLNRKVRFLQNKILSRVWVFFWLIAPMPMLFHDHFIKEIIWPIAGLNTI</sequence>
<dbReference type="InterPro" id="IPR032805">
    <property type="entry name" value="Wax_synthase_dom"/>
</dbReference>
<feature type="transmembrane region" description="Helical" evidence="7">
    <location>
        <begin position="287"/>
        <end position="305"/>
    </location>
</feature>
<comment type="caution">
    <text evidence="9">The sequence shown here is derived from an EMBL/GenBank/DDBJ whole genome shotgun (WGS) entry which is preliminary data.</text>
</comment>
<dbReference type="EMBL" id="JBHUHZ010000001">
    <property type="protein sequence ID" value="MFD2161961.1"/>
    <property type="molecule type" value="Genomic_DNA"/>
</dbReference>
<feature type="transmembrane region" description="Helical" evidence="7">
    <location>
        <begin position="32"/>
        <end position="51"/>
    </location>
</feature>
<evidence type="ECO:0000256" key="3">
    <source>
        <dbReference type="ARBA" id="ARBA00022679"/>
    </source>
</evidence>
<keyword evidence="3" id="KW-0808">Transferase</keyword>
<evidence type="ECO:0000256" key="4">
    <source>
        <dbReference type="ARBA" id="ARBA00022692"/>
    </source>
</evidence>
<feature type="transmembrane region" description="Helical" evidence="7">
    <location>
        <begin position="149"/>
        <end position="171"/>
    </location>
</feature>
<feature type="transmembrane region" description="Helical" evidence="7">
    <location>
        <begin position="58"/>
        <end position="75"/>
    </location>
</feature>
<evidence type="ECO:0000313" key="10">
    <source>
        <dbReference type="Proteomes" id="UP001597387"/>
    </source>
</evidence>
<keyword evidence="10" id="KW-1185">Reference proteome</keyword>
<keyword evidence="5 7" id="KW-1133">Transmembrane helix</keyword>
<feature type="transmembrane region" description="Helical" evidence="7">
    <location>
        <begin position="7"/>
        <end position="26"/>
    </location>
</feature>
<evidence type="ECO:0000313" key="9">
    <source>
        <dbReference type="EMBL" id="MFD2161961.1"/>
    </source>
</evidence>